<protein>
    <submittedName>
        <fullName evidence="2">Uncharacterized protein</fullName>
    </submittedName>
</protein>
<dbReference type="STRING" id="153721.MYP_2851"/>
<keyword evidence="3" id="KW-1185">Reference proteome</keyword>
<evidence type="ECO:0000256" key="1">
    <source>
        <dbReference type="SAM" id="MobiDB-lite"/>
    </source>
</evidence>
<dbReference type="EMBL" id="BBLT01000005">
    <property type="protein sequence ID" value="GAL85622.1"/>
    <property type="molecule type" value="Genomic_DNA"/>
</dbReference>
<reference evidence="2 3" key="1">
    <citation type="submission" date="2014-09" db="EMBL/GenBank/DDBJ databases">
        <title>Sporocytophaga myxococcoides PG-01 genome sequencing.</title>
        <authorList>
            <person name="Liu L."/>
            <person name="Gao P.J."/>
            <person name="Chen G.J."/>
            <person name="Wang L.S."/>
        </authorList>
    </citation>
    <scope>NUCLEOTIDE SEQUENCE [LARGE SCALE GENOMIC DNA]</scope>
    <source>
        <strain evidence="2 3">PG-01</strain>
    </source>
</reference>
<feature type="region of interest" description="Disordered" evidence="1">
    <location>
        <begin position="86"/>
        <end position="105"/>
    </location>
</feature>
<organism evidence="2 3">
    <name type="scientific">Sporocytophaga myxococcoides</name>
    <dbReference type="NCBI Taxonomy" id="153721"/>
    <lineage>
        <taxon>Bacteria</taxon>
        <taxon>Pseudomonadati</taxon>
        <taxon>Bacteroidota</taxon>
        <taxon>Cytophagia</taxon>
        <taxon>Cytophagales</taxon>
        <taxon>Cytophagaceae</taxon>
        <taxon>Sporocytophaga</taxon>
    </lineage>
</organism>
<feature type="compositionally biased region" description="Basic and acidic residues" evidence="1">
    <location>
        <begin position="86"/>
        <end position="98"/>
    </location>
</feature>
<sequence>MDSQKMAEKTVQELNDRMLLTPQKKDSLILIFNKYYSEKHLNRSKDNEKFAKAIEQNRDISVKQVLSPFSYQEYLRYIEEQKSKVKSKDRVRHGEREGSTNLIDF</sequence>
<accession>A0A098LGP4</accession>
<evidence type="ECO:0000313" key="2">
    <source>
        <dbReference type="EMBL" id="GAL85622.1"/>
    </source>
</evidence>
<evidence type="ECO:0000313" key="3">
    <source>
        <dbReference type="Proteomes" id="UP000030185"/>
    </source>
</evidence>
<proteinExistence type="predicted"/>
<dbReference type="AlphaFoldDB" id="A0A098LGP4"/>
<name>A0A098LGP4_9BACT</name>
<comment type="caution">
    <text evidence="2">The sequence shown here is derived from an EMBL/GenBank/DDBJ whole genome shotgun (WGS) entry which is preliminary data.</text>
</comment>
<dbReference type="Proteomes" id="UP000030185">
    <property type="component" value="Unassembled WGS sequence"/>
</dbReference>
<gene>
    <name evidence="2" type="ORF">MYP_2851</name>
</gene>